<organism evidence="1 2">
    <name type="scientific">Calderihabitans maritimus</name>
    <dbReference type="NCBI Taxonomy" id="1246530"/>
    <lineage>
        <taxon>Bacteria</taxon>
        <taxon>Bacillati</taxon>
        <taxon>Bacillota</taxon>
        <taxon>Clostridia</taxon>
        <taxon>Neomoorellales</taxon>
        <taxon>Calderihabitantaceae</taxon>
        <taxon>Calderihabitans</taxon>
    </lineage>
</organism>
<feature type="non-terminal residue" evidence="1">
    <location>
        <position position="8"/>
    </location>
</feature>
<sequence>MVSDGGER</sequence>
<evidence type="ECO:0000313" key="2">
    <source>
        <dbReference type="Proteomes" id="UP000197032"/>
    </source>
</evidence>
<comment type="caution">
    <text evidence="1">The sequence shown here is derived from an EMBL/GenBank/DDBJ whole genome shotgun (WGS) entry which is preliminary data.</text>
</comment>
<name>A0A1Z5HXG6_9FIRM</name>
<proteinExistence type="predicted"/>
<dbReference type="Proteomes" id="UP000197032">
    <property type="component" value="Unassembled WGS sequence"/>
</dbReference>
<protein>
    <submittedName>
        <fullName evidence="1">Uncharacterized protein</fullName>
    </submittedName>
</protein>
<evidence type="ECO:0000313" key="1">
    <source>
        <dbReference type="EMBL" id="GAW94108.1"/>
    </source>
</evidence>
<keyword evidence="2" id="KW-1185">Reference proteome</keyword>
<dbReference type="EMBL" id="BDGJ01000198">
    <property type="protein sequence ID" value="GAW94108.1"/>
    <property type="molecule type" value="Genomic_DNA"/>
</dbReference>
<reference evidence="2" key="1">
    <citation type="journal article" date="2017" name="Appl. Environ. Microbiol.">
        <title>Genomic Analysis of Calderihabitans maritimus KKC1, a Thermophilic, Hydrogenogenic, Carboxydotrophic Bacterium Isolated from Marine Sediment.</title>
        <authorList>
            <person name="Omae K."/>
            <person name="Yoneda Y."/>
            <person name="Fukuyama Y."/>
            <person name="Yoshida T."/>
            <person name="Sako Y."/>
        </authorList>
    </citation>
    <scope>NUCLEOTIDE SEQUENCE [LARGE SCALE GENOMIC DNA]</scope>
    <source>
        <strain evidence="2">KKC1</strain>
    </source>
</reference>
<accession>A0A1Z5HXG6</accession>
<gene>
    <name evidence="1" type="ORF">KKC1_32230</name>
</gene>